<reference evidence="7" key="1">
    <citation type="journal article" date="2020" name="Stud. Mycol.">
        <title>101 Dothideomycetes genomes: a test case for predicting lifestyles and emergence of pathogens.</title>
        <authorList>
            <person name="Haridas S."/>
            <person name="Albert R."/>
            <person name="Binder M."/>
            <person name="Bloem J."/>
            <person name="Labutti K."/>
            <person name="Salamov A."/>
            <person name="Andreopoulos B."/>
            <person name="Baker S."/>
            <person name="Barry K."/>
            <person name="Bills G."/>
            <person name="Bluhm B."/>
            <person name="Cannon C."/>
            <person name="Castanera R."/>
            <person name="Culley D."/>
            <person name="Daum C."/>
            <person name="Ezra D."/>
            <person name="Gonzalez J."/>
            <person name="Henrissat B."/>
            <person name="Kuo A."/>
            <person name="Liang C."/>
            <person name="Lipzen A."/>
            <person name="Lutzoni F."/>
            <person name="Magnuson J."/>
            <person name="Mondo S."/>
            <person name="Nolan M."/>
            <person name="Ohm R."/>
            <person name="Pangilinan J."/>
            <person name="Park H.-J."/>
            <person name="Ramirez L."/>
            <person name="Alfaro M."/>
            <person name="Sun H."/>
            <person name="Tritt A."/>
            <person name="Yoshinaga Y."/>
            <person name="Zwiers L.-H."/>
            <person name="Turgeon B."/>
            <person name="Goodwin S."/>
            <person name="Spatafora J."/>
            <person name="Crous P."/>
            <person name="Grigoriev I."/>
        </authorList>
    </citation>
    <scope>NUCLEOTIDE SEQUENCE</scope>
    <source>
        <strain evidence="7">CBS 101060</strain>
    </source>
</reference>
<proteinExistence type="inferred from homology"/>
<dbReference type="GO" id="GO:0000324">
    <property type="term" value="C:fungal-type vacuole"/>
    <property type="evidence" value="ECO:0007669"/>
    <property type="project" value="TreeGrafter"/>
</dbReference>
<dbReference type="PANTHER" id="PTHR11802">
    <property type="entry name" value="SERINE PROTEASE FAMILY S10 SERINE CARBOXYPEPTIDASE"/>
    <property type="match status" value="1"/>
</dbReference>
<dbReference type="GO" id="GO:0004185">
    <property type="term" value="F:serine-type carboxypeptidase activity"/>
    <property type="evidence" value="ECO:0007669"/>
    <property type="project" value="UniProtKB-UniRule"/>
</dbReference>
<keyword evidence="2 6" id="KW-0121">Carboxypeptidase</keyword>
<dbReference type="GO" id="GO:0006508">
    <property type="term" value="P:proteolysis"/>
    <property type="evidence" value="ECO:0007669"/>
    <property type="project" value="UniProtKB-KW"/>
</dbReference>
<feature type="chain" id="PRO_5040532459" description="Carboxypeptidase" evidence="6">
    <location>
        <begin position="23"/>
        <end position="693"/>
    </location>
</feature>
<comment type="caution">
    <text evidence="7">The sequence shown here is derived from an EMBL/GenBank/DDBJ whole genome shotgun (WGS) entry which is preliminary data.</text>
</comment>
<comment type="similarity">
    <text evidence="1 6">Belongs to the peptidase S10 family.</text>
</comment>
<evidence type="ECO:0000256" key="4">
    <source>
        <dbReference type="ARBA" id="ARBA00022801"/>
    </source>
</evidence>
<evidence type="ECO:0000313" key="7">
    <source>
        <dbReference type="EMBL" id="KAF2841782.1"/>
    </source>
</evidence>
<dbReference type="Proteomes" id="UP000799429">
    <property type="component" value="Unassembled WGS sequence"/>
</dbReference>
<feature type="signal peptide" evidence="6">
    <location>
        <begin position="1"/>
        <end position="22"/>
    </location>
</feature>
<protein>
    <recommendedName>
        <fullName evidence="6">Carboxypeptidase</fullName>
        <ecNumber evidence="6">3.4.16.-</ecNumber>
    </recommendedName>
</protein>
<dbReference type="Pfam" id="PF00450">
    <property type="entry name" value="Peptidase_S10"/>
    <property type="match status" value="1"/>
</dbReference>
<gene>
    <name evidence="7" type="ORF">M501DRAFT_1022011</name>
</gene>
<sequence length="693" mass="75485">MRCLQLLLVLLAIFSFLTTSTAQYPPSVSNTTRINSPINPNISIIYKSPDPGTCTTVFDAQKQFTGYVRLPPFTLAPIQQNYSINTFFWFIEAREDPESAPLTIWLNGGPGSSSLIGLFQETGPCEVVQMADGSYGTQARLWGWDRSSNILFVDQPAQVGLSYDSLHDKTVDLIQNKYFEPPIRRPAGAPSWNFLNGTFSSDNPYSTTNTSEISAHAIWHFLQGFLSTFPQYNPGTRPNATTTSPTGVNLFAESYGGMYGPIFADLFEEKNRQRLDGTISLNNTLEIRLVSLGIINGCVDDLVQGPFYPRFAFNNTYGIQTLDNTGMINTLYEWSRSGGCQELLRRCRAALIQLDPEGQGDIESVNTLCRQATNQCYTKVTYPGIGNKSPYDIRQDFPSPFPPSDFLEYLNTAQVQKSIGTPLNFTMTSGAVYEAFAFTGDHATNAPLPALARLLASNIRIAFVYGDADYICNWLGGEAISFSLADAIPTYMTAFPAAGYADIIVNSSYIGGAVRQYGNLSFSRIYDAGHLVPAYQPETAFTVFTRIITGTDIGTGETVDLTNFRTTGPRNATFLNSHSEDANRDPVCWVRDFNSTCDPTETLELIAQNKGVVLNGILFEDADDYEPPASSVRAGVPGSPILSSTSFTGTVTSTIPPTGVYVATATAKPTRTGSPAVRSVVISGLGEPCTGAF</sequence>
<dbReference type="InterPro" id="IPR029058">
    <property type="entry name" value="AB_hydrolase_fold"/>
</dbReference>
<evidence type="ECO:0000256" key="2">
    <source>
        <dbReference type="ARBA" id="ARBA00022645"/>
    </source>
</evidence>
<dbReference type="EC" id="3.4.16.-" evidence="6"/>
<dbReference type="InterPro" id="IPR033124">
    <property type="entry name" value="Ser_caboxypep_his_AS"/>
</dbReference>
<evidence type="ECO:0000256" key="3">
    <source>
        <dbReference type="ARBA" id="ARBA00022670"/>
    </source>
</evidence>
<dbReference type="InterPro" id="IPR001563">
    <property type="entry name" value="Peptidase_S10"/>
</dbReference>
<dbReference type="InterPro" id="IPR018202">
    <property type="entry name" value="Ser_caboxypep_ser_AS"/>
</dbReference>
<name>A0A9P4VUB0_9PEZI</name>
<accession>A0A9P4VUB0</accession>
<dbReference type="PRINTS" id="PR00724">
    <property type="entry name" value="CRBOXYPTASEC"/>
</dbReference>
<keyword evidence="3 6" id="KW-0645">Protease</keyword>
<evidence type="ECO:0000256" key="5">
    <source>
        <dbReference type="ARBA" id="ARBA00023180"/>
    </source>
</evidence>
<keyword evidence="8" id="KW-1185">Reference proteome</keyword>
<keyword evidence="5" id="KW-0325">Glycoprotein</keyword>
<evidence type="ECO:0000256" key="6">
    <source>
        <dbReference type="RuleBase" id="RU361156"/>
    </source>
</evidence>
<dbReference type="EMBL" id="MU006090">
    <property type="protein sequence ID" value="KAF2841782.1"/>
    <property type="molecule type" value="Genomic_DNA"/>
</dbReference>
<evidence type="ECO:0000256" key="1">
    <source>
        <dbReference type="ARBA" id="ARBA00009431"/>
    </source>
</evidence>
<dbReference type="AlphaFoldDB" id="A0A9P4VUB0"/>
<evidence type="ECO:0000313" key="8">
    <source>
        <dbReference type="Proteomes" id="UP000799429"/>
    </source>
</evidence>
<organism evidence="7 8">
    <name type="scientific">Patellaria atrata CBS 101060</name>
    <dbReference type="NCBI Taxonomy" id="1346257"/>
    <lineage>
        <taxon>Eukaryota</taxon>
        <taxon>Fungi</taxon>
        <taxon>Dikarya</taxon>
        <taxon>Ascomycota</taxon>
        <taxon>Pezizomycotina</taxon>
        <taxon>Dothideomycetes</taxon>
        <taxon>Dothideomycetes incertae sedis</taxon>
        <taxon>Patellariales</taxon>
        <taxon>Patellariaceae</taxon>
        <taxon>Patellaria</taxon>
    </lineage>
</organism>
<keyword evidence="4 6" id="KW-0378">Hydrolase</keyword>
<dbReference type="SUPFAM" id="SSF53474">
    <property type="entry name" value="alpha/beta-Hydrolases"/>
    <property type="match status" value="1"/>
</dbReference>
<dbReference type="Gene3D" id="3.40.50.1820">
    <property type="entry name" value="alpha/beta hydrolase"/>
    <property type="match status" value="1"/>
</dbReference>
<dbReference type="PROSITE" id="PS00560">
    <property type="entry name" value="CARBOXYPEPT_SER_HIS"/>
    <property type="match status" value="1"/>
</dbReference>
<dbReference type="PROSITE" id="PS00131">
    <property type="entry name" value="CARBOXYPEPT_SER_SER"/>
    <property type="match status" value="1"/>
</dbReference>
<keyword evidence="6" id="KW-0732">Signal</keyword>
<dbReference type="PANTHER" id="PTHR11802:SF404">
    <property type="entry name" value="CARBOXYPEPTIDASE"/>
    <property type="match status" value="1"/>
</dbReference>
<dbReference type="OrthoDB" id="443318at2759"/>